<dbReference type="SUPFAM" id="SSF54637">
    <property type="entry name" value="Thioesterase/thiol ester dehydrase-isomerase"/>
    <property type="match status" value="2"/>
</dbReference>
<evidence type="ECO:0000259" key="5">
    <source>
        <dbReference type="PROSITE" id="PS51770"/>
    </source>
</evidence>
<dbReference type="Pfam" id="PF03061">
    <property type="entry name" value="4HBT"/>
    <property type="match status" value="1"/>
</dbReference>
<dbReference type="InterPro" id="IPR033120">
    <property type="entry name" value="HOTDOG_ACOT"/>
</dbReference>
<dbReference type="GO" id="GO:0016787">
    <property type="term" value="F:hydrolase activity"/>
    <property type="evidence" value="ECO:0007669"/>
    <property type="project" value="UniProtKB-KW"/>
</dbReference>
<comment type="similarity">
    <text evidence="1">Belongs to the acyl coenzyme A hydrolase family.</text>
</comment>
<reference evidence="6 7" key="1">
    <citation type="journal article" date="2021" name="BMC Biol.">
        <title>Horizontally acquired antibacterial genes associated with adaptive radiation of ladybird beetles.</title>
        <authorList>
            <person name="Li H.S."/>
            <person name="Tang X.F."/>
            <person name="Huang Y.H."/>
            <person name="Xu Z.Y."/>
            <person name="Chen M.L."/>
            <person name="Du X.Y."/>
            <person name="Qiu B.Y."/>
            <person name="Chen P.T."/>
            <person name="Zhang W."/>
            <person name="Slipinski A."/>
            <person name="Escalona H.E."/>
            <person name="Waterhouse R.M."/>
            <person name="Zwick A."/>
            <person name="Pang H."/>
        </authorList>
    </citation>
    <scope>NUCLEOTIDE SEQUENCE [LARGE SCALE GENOMIC DNA]</scope>
    <source>
        <strain evidence="6">SYSU2018</strain>
    </source>
</reference>
<evidence type="ECO:0000313" key="7">
    <source>
        <dbReference type="Proteomes" id="UP001516400"/>
    </source>
</evidence>
<feature type="domain" description="HotDog ACOT-type" evidence="5">
    <location>
        <begin position="6"/>
        <end position="130"/>
    </location>
</feature>
<dbReference type="CDD" id="cd03442">
    <property type="entry name" value="BFIT_BACH"/>
    <property type="match status" value="2"/>
</dbReference>
<dbReference type="InterPro" id="IPR006683">
    <property type="entry name" value="Thioestr_dom"/>
</dbReference>
<proteinExistence type="inferred from homology"/>
<evidence type="ECO:0000256" key="3">
    <source>
        <dbReference type="ARBA" id="ARBA00022801"/>
    </source>
</evidence>
<evidence type="ECO:0000256" key="2">
    <source>
        <dbReference type="ARBA" id="ARBA00022737"/>
    </source>
</evidence>
<evidence type="ECO:0000313" key="6">
    <source>
        <dbReference type="EMBL" id="KAL3280581.1"/>
    </source>
</evidence>
<dbReference type="Gene3D" id="3.10.129.10">
    <property type="entry name" value="Hotdog Thioesterase"/>
    <property type="match status" value="2"/>
</dbReference>
<feature type="domain" description="HotDog ACOT-type" evidence="5">
    <location>
        <begin position="210"/>
        <end position="322"/>
    </location>
</feature>
<accession>A0ABD2NPA1</accession>
<keyword evidence="3" id="KW-0378">Hydrolase</keyword>
<protein>
    <recommendedName>
        <fullName evidence="5">HotDog ACOT-type domain-containing protein</fullName>
    </recommendedName>
</protein>
<dbReference type="InterPro" id="IPR029069">
    <property type="entry name" value="HotDog_dom_sf"/>
</dbReference>
<dbReference type="Proteomes" id="UP001516400">
    <property type="component" value="Unassembled WGS sequence"/>
</dbReference>
<dbReference type="PANTHER" id="PTHR12655">
    <property type="entry name" value="ACYL-COA THIOESTERASE"/>
    <property type="match status" value="1"/>
</dbReference>
<dbReference type="EMBL" id="JABFTP020000144">
    <property type="protein sequence ID" value="KAL3280581.1"/>
    <property type="molecule type" value="Genomic_DNA"/>
</dbReference>
<dbReference type="PROSITE" id="PS51770">
    <property type="entry name" value="HOTDOG_ACOT"/>
    <property type="match status" value="2"/>
</dbReference>
<sequence length="369" mass="42449">MKDSFLEGIIPLSIDVNLQEKYITFLGHVRIGRLLEDMDIFAVHIGYKYIHTPTVPANIPSPYMLVTAFCAQIDFTRNQRKYNEDIKLSGFVSWVGRSSMEIVVWLEQHHQGSWKKITRALFLLAARNAIGKQAAAVNPLVPLNDYEKKIFQEAEVRKTERSKYTVERTSDVVPTNEEQLLIHDLYLTVKDIDLGKMDEKIVAHGVIPMEKCKLSNVIFCQPEDRNYYNTVFGGFIMRHATELAWVLGYKFCRHRPFIAHISDIGFHSPVAVNALVHMHAQIVFTEESFMQIIVSVISFDPVEGTETKSNTFHLTLKSPEPVKRICPKTYHEAMLLLNGRRHFYSVLAKNSAEKNDIMDEYMLQLSKTR</sequence>
<evidence type="ECO:0000256" key="1">
    <source>
        <dbReference type="ARBA" id="ARBA00010458"/>
    </source>
</evidence>
<dbReference type="AlphaFoldDB" id="A0ABD2NPA1"/>
<dbReference type="PANTHER" id="PTHR12655:SF0">
    <property type="entry name" value="ACYL-COENZYME A THIOESTERASE 9, MITOCHONDRIAL"/>
    <property type="match status" value="1"/>
</dbReference>
<gene>
    <name evidence="6" type="ORF">HHI36_003814</name>
</gene>
<keyword evidence="4" id="KW-0809">Transit peptide</keyword>
<comment type="caution">
    <text evidence="6">The sequence shown here is derived from an EMBL/GenBank/DDBJ whole genome shotgun (WGS) entry which is preliminary data.</text>
</comment>
<keyword evidence="7" id="KW-1185">Reference proteome</keyword>
<keyword evidence="2" id="KW-0677">Repeat</keyword>
<name>A0ABD2NPA1_9CUCU</name>
<organism evidence="6 7">
    <name type="scientific">Cryptolaemus montrouzieri</name>
    <dbReference type="NCBI Taxonomy" id="559131"/>
    <lineage>
        <taxon>Eukaryota</taxon>
        <taxon>Metazoa</taxon>
        <taxon>Ecdysozoa</taxon>
        <taxon>Arthropoda</taxon>
        <taxon>Hexapoda</taxon>
        <taxon>Insecta</taxon>
        <taxon>Pterygota</taxon>
        <taxon>Neoptera</taxon>
        <taxon>Endopterygota</taxon>
        <taxon>Coleoptera</taxon>
        <taxon>Polyphaga</taxon>
        <taxon>Cucujiformia</taxon>
        <taxon>Coccinelloidea</taxon>
        <taxon>Coccinellidae</taxon>
        <taxon>Scymninae</taxon>
        <taxon>Scymnini</taxon>
        <taxon>Cryptolaemus</taxon>
    </lineage>
</organism>
<evidence type="ECO:0000256" key="4">
    <source>
        <dbReference type="ARBA" id="ARBA00022946"/>
    </source>
</evidence>